<keyword evidence="2" id="KW-1185">Reference proteome</keyword>
<evidence type="ECO:0000313" key="1">
    <source>
        <dbReference type="EMBL" id="CAH1782257.1"/>
    </source>
</evidence>
<comment type="caution">
    <text evidence="1">The sequence shown here is derived from an EMBL/GenBank/DDBJ whole genome shotgun (WGS) entry which is preliminary data.</text>
</comment>
<protein>
    <submittedName>
        <fullName evidence="1">Uncharacterized protein</fullName>
    </submittedName>
</protein>
<evidence type="ECO:0000313" key="2">
    <source>
        <dbReference type="Proteomes" id="UP000749559"/>
    </source>
</evidence>
<sequence length="128" mass="13931">MGKIRNNVLVIAVSMVLVAAEDGYIGKWRNKHCAKAPMDPPCPQLTEGQQCGICIVRRKKRKMDGNCLGDLHCSCSDMVSGPVAGKNGRKRTAHCANYAYAEHDIQHALPSPTSYTTISATIFSMHDA</sequence>
<organism evidence="1 2">
    <name type="scientific">Owenia fusiformis</name>
    <name type="common">Polychaete worm</name>
    <dbReference type="NCBI Taxonomy" id="6347"/>
    <lineage>
        <taxon>Eukaryota</taxon>
        <taxon>Metazoa</taxon>
        <taxon>Spiralia</taxon>
        <taxon>Lophotrochozoa</taxon>
        <taxon>Annelida</taxon>
        <taxon>Polychaeta</taxon>
        <taxon>Sedentaria</taxon>
        <taxon>Canalipalpata</taxon>
        <taxon>Sabellida</taxon>
        <taxon>Oweniida</taxon>
        <taxon>Oweniidae</taxon>
        <taxon>Owenia</taxon>
    </lineage>
</organism>
<gene>
    <name evidence="1" type="ORF">OFUS_LOCUS8725</name>
</gene>
<reference evidence="1" key="1">
    <citation type="submission" date="2022-03" db="EMBL/GenBank/DDBJ databases">
        <authorList>
            <person name="Martin C."/>
        </authorList>
    </citation>
    <scope>NUCLEOTIDE SEQUENCE</scope>
</reference>
<dbReference type="Proteomes" id="UP000749559">
    <property type="component" value="Unassembled WGS sequence"/>
</dbReference>
<name>A0A8J1Y8A4_OWEFU</name>
<dbReference type="EMBL" id="CAIIXF020000004">
    <property type="protein sequence ID" value="CAH1782257.1"/>
    <property type="molecule type" value="Genomic_DNA"/>
</dbReference>
<dbReference type="AlphaFoldDB" id="A0A8J1Y8A4"/>
<accession>A0A8J1Y8A4</accession>
<proteinExistence type="predicted"/>